<evidence type="ECO:0000259" key="7">
    <source>
        <dbReference type="Pfam" id="PF02803"/>
    </source>
</evidence>
<dbReference type="PANTHER" id="PTHR43365:SF1">
    <property type="entry name" value="ACETYL-COA C-ACYLTRANSFERASE"/>
    <property type="match status" value="1"/>
</dbReference>
<dbReference type="PROSITE" id="PS00737">
    <property type="entry name" value="THIOLASE_2"/>
    <property type="match status" value="1"/>
</dbReference>
<feature type="active site" description="Proton acceptor" evidence="4">
    <location>
        <position position="393"/>
    </location>
</feature>
<dbReference type="Pfam" id="PF00108">
    <property type="entry name" value="Thiolase_N"/>
    <property type="match status" value="1"/>
</dbReference>
<dbReference type="Pfam" id="PF02803">
    <property type="entry name" value="Thiolase_C"/>
    <property type="match status" value="1"/>
</dbReference>
<evidence type="ECO:0000256" key="1">
    <source>
        <dbReference type="ARBA" id="ARBA00010982"/>
    </source>
</evidence>
<dbReference type="InterPro" id="IPR016039">
    <property type="entry name" value="Thiolase-like"/>
</dbReference>
<feature type="domain" description="Thiolase N-terminal" evidence="6">
    <location>
        <begin position="5"/>
        <end position="235"/>
    </location>
</feature>
<protein>
    <submittedName>
        <fullName evidence="8">Acetyl-CoA C-acetyltransferase</fullName>
    </submittedName>
</protein>
<evidence type="ECO:0000259" key="6">
    <source>
        <dbReference type="Pfam" id="PF00108"/>
    </source>
</evidence>
<dbReference type="SUPFAM" id="SSF53901">
    <property type="entry name" value="Thiolase-like"/>
    <property type="match status" value="2"/>
</dbReference>
<evidence type="ECO:0000256" key="2">
    <source>
        <dbReference type="ARBA" id="ARBA00022679"/>
    </source>
</evidence>
<dbReference type="NCBIfam" id="NF006090">
    <property type="entry name" value="PRK08242.1"/>
    <property type="match status" value="1"/>
</dbReference>
<dbReference type="OrthoDB" id="9764638at2"/>
<dbReference type="InterPro" id="IPR020616">
    <property type="entry name" value="Thiolase_N"/>
</dbReference>
<reference evidence="9" key="1">
    <citation type="submission" date="2016-10" db="EMBL/GenBank/DDBJ databases">
        <authorList>
            <person name="Varghese N."/>
            <person name="Submissions S."/>
        </authorList>
    </citation>
    <scope>NUCLEOTIDE SEQUENCE [LARGE SCALE GENOMIC DNA]</scope>
    <source>
        <strain evidence="9">DSM 26893</strain>
    </source>
</reference>
<keyword evidence="3 5" id="KW-0012">Acyltransferase</keyword>
<dbReference type="PROSITE" id="PS00099">
    <property type="entry name" value="THIOLASE_3"/>
    <property type="match status" value="1"/>
</dbReference>
<evidence type="ECO:0000256" key="5">
    <source>
        <dbReference type="RuleBase" id="RU003557"/>
    </source>
</evidence>
<comment type="similarity">
    <text evidence="1 5">Belongs to the thiolase-like superfamily. Thiolase family.</text>
</comment>
<sequence length="407" mass="42858">MTDAFIYDAVRTPRGKGRKDGALHEVTSARLSAGVLNALKDRNGLDGHAVEDVIWGNVTQVGEQGGCLARTAVLASELDERIPGVAINRFCASGMEAVNMAANQVRGATGQRGGVGYIAGGVEMMGRVPMGSDGAAIAVDPSIAMNTYFVPQGISADIIATEYGFSRDDADALAVESQNRAAAAWADNRFAKSILEVKDRNGLTILDRDEYMRPGTDMQALGSLNPSFKEMGETMPGFDKIALMKYPHLERINHIHHAGNSSGIVDGAAGVLIGDAEFGKANGLKPRARIRATAKIGTDPTIMLTGPVPVTEKILTDHGMNIGDIDLFEVNEAFASVVLRFMQAFDIDHGKLNVNGGAIAMGHPLGATGAIIIGTLLDELERSDKEVGLATLCIASGMGAATIIERV</sequence>
<dbReference type="Proteomes" id="UP000199372">
    <property type="component" value="Unassembled WGS sequence"/>
</dbReference>
<dbReference type="PIRSF" id="PIRSF000429">
    <property type="entry name" value="Ac-CoA_Ac_transf"/>
    <property type="match status" value="1"/>
</dbReference>
<keyword evidence="2 5" id="KW-0808">Transferase</keyword>
<evidence type="ECO:0000256" key="4">
    <source>
        <dbReference type="PIRSR" id="PIRSR000429-1"/>
    </source>
</evidence>
<dbReference type="AlphaFoldDB" id="A0A1H8K4Y3"/>
<organism evidence="8 9">
    <name type="scientific">Palleronia pelagia</name>
    <dbReference type="NCBI Taxonomy" id="387096"/>
    <lineage>
        <taxon>Bacteria</taxon>
        <taxon>Pseudomonadati</taxon>
        <taxon>Pseudomonadota</taxon>
        <taxon>Alphaproteobacteria</taxon>
        <taxon>Rhodobacterales</taxon>
        <taxon>Roseobacteraceae</taxon>
        <taxon>Palleronia</taxon>
    </lineage>
</organism>
<evidence type="ECO:0000313" key="9">
    <source>
        <dbReference type="Proteomes" id="UP000199372"/>
    </source>
</evidence>
<dbReference type="Gene3D" id="3.40.47.10">
    <property type="match status" value="2"/>
</dbReference>
<dbReference type="PANTHER" id="PTHR43365">
    <property type="entry name" value="BLR7806 PROTEIN"/>
    <property type="match status" value="1"/>
</dbReference>
<proteinExistence type="inferred from homology"/>
<dbReference type="InterPro" id="IPR002155">
    <property type="entry name" value="Thiolase"/>
</dbReference>
<evidence type="ECO:0000313" key="8">
    <source>
        <dbReference type="EMBL" id="SEN87895.1"/>
    </source>
</evidence>
<accession>A0A1H8K4Y3</accession>
<feature type="domain" description="Thiolase C-terminal" evidence="7">
    <location>
        <begin position="284"/>
        <end position="406"/>
    </location>
</feature>
<dbReference type="InterPro" id="IPR020615">
    <property type="entry name" value="Thiolase_acyl_enz_int_AS"/>
</dbReference>
<dbReference type="NCBIfam" id="TIGR01930">
    <property type="entry name" value="AcCoA-C-Actrans"/>
    <property type="match status" value="1"/>
</dbReference>
<dbReference type="InterPro" id="IPR020610">
    <property type="entry name" value="Thiolase_AS"/>
</dbReference>
<feature type="active site" description="Proton acceptor" evidence="4">
    <location>
        <position position="363"/>
    </location>
</feature>
<name>A0A1H8K4Y3_9RHOB</name>
<dbReference type="EMBL" id="FOCM01000007">
    <property type="protein sequence ID" value="SEN87895.1"/>
    <property type="molecule type" value="Genomic_DNA"/>
</dbReference>
<evidence type="ECO:0000256" key="3">
    <source>
        <dbReference type="ARBA" id="ARBA00023315"/>
    </source>
</evidence>
<dbReference type="InterPro" id="IPR020617">
    <property type="entry name" value="Thiolase_C"/>
</dbReference>
<feature type="active site" description="Acyl-thioester intermediate" evidence="4">
    <location>
        <position position="91"/>
    </location>
</feature>
<dbReference type="PROSITE" id="PS00098">
    <property type="entry name" value="THIOLASE_1"/>
    <property type="match status" value="1"/>
</dbReference>
<dbReference type="RefSeq" id="WP_091846214.1">
    <property type="nucleotide sequence ID" value="NZ_FOCM01000007.1"/>
</dbReference>
<dbReference type="CDD" id="cd00751">
    <property type="entry name" value="thiolase"/>
    <property type="match status" value="1"/>
</dbReference>
<dbReference type="InterPro" id="IPR020613">
    <property type="entry name" value="Thiolase_CS"/>
</dbReference>
<keyword evidence="9" id="KW-1185">Reference proteome</keyword>
<dbReference type="GO" id="GO:0003988">
    <property type="term" value="F:acetyl-CoA C-acyltransferase activity"/>
    <property type="evidence" value="ECO:0007669"/>
    <property type="project" value="UniProtKB-ARBA"/>
</dbReference>
<gene>
    <name evidence="8" type="ORF">SAMN04488011_10798</name>
</gene>